<gene>
    <name evidence="2" type="ORF">GCM10022236_29850</name>
</gene>
<protein>
    <recommendedName>
        <fullName evidence="4">PQ loop repeat-containing protein</fullName>
    </recommendedName>
</protein>
<proteinExistence type="predicted"/>
<evidence type="ECO:0008006" key="4">
    <source>
        <dbReference type="Google" id="ProtNLM"/>
    </source>
</evidence>
<name>A0ABP7A5X9_9ACTN</name>
<accession>A0ABP7A5X9</accession>
<sequence length="97" mass="10723">MRSVAVLAGVLSTAIFVASYLPMLTRALRTRDLASYSRSSLVLANVGNVVQAVYVGTLPLGPIWFLHAFYLAASALMLVLHLRHQARPEEIFDDHDR</sequence>
<dbReference type="Gene3D" id="1.20.1280.290">
    <property type="match status" value="1"/>
</dbReference>
<comment type="caution">
    <text evidence="2">The sequence shown here is derived from an EMBL/GenBank/DDBJ whole genome shotgun (WGS) entry which is preliminary data.</text>
</comment>
<dbReference type="Proteomes" id="UP001501490">
    <property type="component" value="Unassembled WGS sequence"/>
</dbReference>
<reference evidence="3" key="1">
    <citation type="journal article" date="2019" name="Int. J. Syst. Evol. Microbiol.">
        <title>The Global Catalogue of Microorganisms (GCM) 10K type strain sequencing project: providing services to taxonomists for standard genome sequencing and annotation.</title>
        <authorList>
            <consortium name="The Broad Institute Genomics Platform"/>
            <consortium name="The Broad Institute Genome Sequencing Center for Infectious Disease"/>
            <person name="Wu L."/>
            <person name="Ma J."/>
        </authorList>
    </citation>
    <scope>NUCLEOTIDE SEQUENCE [LARGE SCALE GENOMIC DNA]</scope>
    <source>
        <strain evidence="3">JCM 16929</strain>
    </source>
</reference>
<keyword evidence="1" id="KW-1133">Transmembrane helix</keyword>
<evidence type="ECO:0000313" key="2">
    <source>
        <dbReference type="EMBL" id="GAA3625544.1"/>
    </source>
</evidence>
<keyword evidence="1" id="KW-0472">Membrane</keyword>
<dbReference type="RefSeq" id="WP_344805889.1">
    <property type="nucleotide sequence ID" value="NZ_BAABAB010000021.1"/>
</dbReference>
<keyword evidence="1" id="KW-0812">Transmembrane</keyword>
<dbReference type="EMBL" id="BAABAB010000021">
    <property type="protein sequence ID" value="GAA3625544.1"/>
    <property type="molecule type" value="Genomic_DNA"/>
</dbReference>
<feature type="transmembrane region" description="Helical" evidence="1">
    <location>
        <begin position="63"/>
        <end position="82"/>
    </location>
</feature>
<keyword evidence="3" id="KW-1185">Reference proteome</keyword>
<evidence type="ECO:0000256" key="1">
    <source>
        <dbReference type="SAM" id="Phobius"/>
    </source>
</evidence>
<evidence type="ECO:0000313" key="3">
    <source>
        <dbReference type="Proteomes" id="UP001501490"/>
    </source>
</evidence>
<organism evidence="2 3">
    <name type="scientific">Microlunatus ginsengisoli</name>
    <dbReference type="NCBI Taxonomy" id="363863"/>
    <lineage>
        <taxon>Bacteria</taxon>
        <taxon>Bacillati</taxon>
        <taxon>Actinomycetota</taxon>
        <taxon>Actinomycetes</taxon>
        <taxon>Propionibacteriales</taxon>
        <taxon>Propionibacteriaceae</taxon>
        <taxon>Microlunatus</taxon>
    </lineage>
</organism>